<evidence type="ECO:0000313" key="1">
    <source>
        <dbReference type="EMBL" id="GHC40843.1"/>
    </source>
</evidence>
<gene>
    <name evidence="1" type="ORF">GCM10007291_48390</name>
</gene>
<dbReference type="Proteomes" id="UP000658305">
    <property type="component" value="Unassembled WGS sequence"/>
</dbReference>
<organism evidence="1 2">
    <name type="scientific">Gemmobacter nanjingensis</name>
    <dbReference type="NCBI Taxonomy" id="488454"/>
    <lineage>
        <taxon>Bacteria</taxon>
        <taxon>Pseudomonadati</taxon>
        <taxon>Pseudomonadota</taxon>
        <taxon>Alphaproteobacteria</taxon>
        <taxon>Rhodobacterales</taxon>
        <taxon>Paracoccaceae</taxon>
        <taxon>Gemmobacter</taxon>
    </lineage>
</organism>
<reference evidence="2" key="1">
    <citation type="journal article" date="2019" name="Int. J. Syst. Evol. Microbiol.">
        <title>The Global Catalogue of Microorganisms (GCM) 10K type strain sequencing project: providing services to taxonomists for standard genome sequencing and annotation.</title>
        <authorList>
            <consortium name="The Broad Institute Genomics Platform"/>
            <consortium name="The Broad Institute Genome Sequencing Center for Infectious Disease"/>
            <person name="Wu L."/>
            <person name="Ma J."/>
        </authorList>
    </citation>
    <scope>NUCLEOTIDE SEQUENCE [LARGE SCALE GENOMIC DNA]</scope>
    <source>
        <strain evidence="2">KCTC 23298</strain>
    </source>
</reference>
<dbReference type="EMBL" id="BMYI01000037">
    <property type="protein sequence ID" value="GHC40843.1"/>
    <property type="molecule type" value="Genomic_DNA"/>
</dbReference>
<dbReference type="RefSeq" id="WP_189382850.1">
    <property type="nucleotide sequence ID" value="NZ_BMYI01000037.1"/>
</dbReference>
<name>A0ABQ3FUP2_9RHOB</name>
<keyword evidence="2" id="KW-1185">Reference proteome</keyword>
<evidence type="ECO:0000313" key="2">
    <source>
        <dbReference type="Proteomes" id="UP000658305"/>
    </source>
</evidence>
<proteinExistence type="predicted"/>
<evidence type="ECO:0008006" key="3">
    <source>
        <dbReference type="Google" id="ProtNLM"/>
    </source>
</evidence>
<sequence length="128" mass="14232">MSRLPARIDDLPTSMVDVAETLGLRVVLSLIQNFGGCDLRFPVRPGPDHPVIKALGETDGYALCHFLNGEKLYVPHARRPRSVLADVKRMEAQGMDRGAIARALGVSQRHVRRMSNRSGDDRQPDLFD</sequence>
<protein>
    <recommendedName>
        <fullName evidence="3">Mor transcription activator family protein</fullName>
    </recommendedName>
</protein>
<accession>A0ABQ3FUP2</accession>
<comment type="caution">
    <text evidence="1">The sequence shown here is derived from an EMBL/GenBank/DDBJ whole genome shotgun (WGS) entry which is preliminary data.</text>
</comment>